<gene>
    <name evidence="2" type="ORF">NYZ99_06630</name>
</gene>
<dbReference type="SMART" id="SM00867">
    <property type="entry name" value="YceI"/>
    <property type="match status" value="1"/>
</dbReference>
<accession>A0ABY5YAB9</accession>
<name>A0ABY5YAB9_9FLAO</name>
<keyword evidence="3" id="KW-1185">Reference proteome</keyword>
<dbReference type="RefSeq" id="WP_260574513.1">
    <property type="nucleotide sequence ID" value="NZ_CP104205.1"/>
</dbReference>
<sequence length="174" mass="19399">MTTTKWVLNPTHSEITFKVKHLMISSVKGEFTSFEARIDGDDFTKSKIVAKLDAASIYTNNTDRDSHLKSAVFFDVEKYPNLTFEGKSIKKIDGDAYALLGILTVKGIAKEIDLHLEYGGQMKDPYGNMKSGFSVNGKINRKDWGLNWNAALEAGGVMVSDEVRINGELQFVKK</sequence>
<evidence type="ECO:0000259" key="1">
    <source>
        <dbReference type="SMART" id="SM00867"/>
    </source>
</evidence>
<dbReference type="SUPFAM" id="SSF101874">
    <property type="entry name" value="YceI-like"/>
    <property type="match status" value="1"/>
</dbReference>
<evidence type="ECO:0000313" key="2">
    <source>
        <dbReference type="EMBL" id="UWX56003.1"/>
    </source>
</evidence>
<evidence type="ECO:0000313" key="3">
    <source>
        <dbReference type="Proteomes" id="UP001059209"/>
    </source>
</evidence>
<reference evidence="2" key="1">
    <citation type="submission" date="2022-09" db="EMBL/GenBank/DDBJ databases">
        <title>Maribacter litopenaei sp. nov., isolated from the intestinal tract of the Pacific White Shrimp, Litopenaeus vannamei.</title>
        <authorList>
            <person name="Kim S.Y."/>
            <person name="Hwang C.Y."/>
        </authorList>
    </citation>
    <scope>NUCLEOTIDE SEQUENCE</scope>
    <source>
        <strain evidence="2">HL-LV01</strain>
    </source>
</reference>
<dbReference type="InterPro" id="IPR007372">
    <property type="entry name" value="Lipid/polyisoprenoid-bd_YceI"/>
</dbReference>
<dbReference type="Pfam" id="PF04264">
    <property type="entry name" value="YceI"/>
    <property type="match status" value="1"/>
</dbReference>
<dbReference type="Proteomes" id="UP001059209">
    <property type="component" value="Chromosome"/>
</dbReference>
<dbReference type="EMBL" id="CP104205">
    <property type="protein sequence ID" value="UWX56003.1"/>
    <property type="molecule type" value="Genomic_DNA"/>
</dbReference>
<dbReference type="PANTHER" id="PTHR34406">
    <property type="entry name" value="PROTEIN YCEI"/>
    <property type="match status" value="1"/>
</dbReference>
<proteinExistence type="predicted"/>
<feature type="domain" description="Lipid/polyisoprenoid-binding YceI-like" evidence="1">
    <location>
        <begin position="5"/>
        <end position="172"/>
    </location>
</feature>
<dbReference type="Gene3D" id="2.40.128.110">
    <property type="entry name" value="Lipid/polyisoprenoid-binding, YceI-like"/>
    <property type="match status" value="1"/>
</dbReference>
<dbReference type="PANTHER" id="PTHR34406:SF1">
    <property type="entry name" value="PROTEIN YCEI"/>
    <property type="match status" value="1"/>
</dbReference>
<dbReference type="InterPro" id="IPR036761">
    <property type="entry name" value="TTHA0802/YceI-like_sf"/>
</dbReference>
<organism evidence="2 3">
    <name type="scientific">Maribacter litopenaei</name>
    <dbReference type="NCBI Taxonomy" id="2976127"/>
    <lineage>
        <taxon>Bacteria</taxon>
        <taxon>Pseudomonadati</taxon>
        <taxon>Bacteroidota</taxon>
        <taxon>Flavobacteriia</taxon>
        <taxon>Flavobacteriales</taxon>
        <taxon>Flavobacteriaceae</taxon>
        <taxon>Maribacter</taxon>
    </lineage>
</organism>
<protein>
    <submittedName>
        <fullName evidence="2">YceI family protein</fullName>
    </submittedName>
</protein>